<name>I2H950_HENB6</name>
<dbReference type="GO" id="GO:0000324">
    <property type="term" value="C:fungal-type vacuole"/>
    <property type="evidence" value="ECO:0007669"/>
    <property type="project" value="EnsemblFungi"/>
</dbReference>
<evidence type="ECO:0000313" key="9">
    <source>
        <dbReference type="Proteomes" id="UP000002866"/>
    </source>
</evidence>
<feature type="transmembrane region" description="Helical" evidence="7">
    <location>
        <begin position="84"/>
        <end position="107"/>
    </location>
</feature>
<dbReference type="FunCoup" id="I2H950">
    <property type="interactions" value="233"/>
</dbReference>
<dbReference type="InParanoid" id="I2H950"/>
<dbReference type="OMA" id="WIDVIYT"/>
<dbReference type="Proteomes" id="UP000002866">
    <property type="component" value="Chromosome 9"/>
</dbReference>
<dbReference type="GeneID" id="14498079"/>
<feature type="transmembrane region" description="Helical" evidence="7">
    <location>
        <begin position="233"/>
        <end position="253"/>
    </location>
</feature>
<dbReference type="InterPro" id="IPR005282">
    <property type="entry name" value="LC_transporter"/>
</dbReference>
<feature type="transmembrane region" description="Helical" evidence="7">
    <location>
        <begin position="189"/>
        <end position="213"/>
    </location>
</feature>
<dbReference type="eggNOG" id="KOG3145">
    <property type="taxonomic scope" value="Eukaryota"/>
</dbReference>
<keyword evidence="9" id="KW-1185">Reference proteome</keyword>
<dbReference type="GO" id="GO:0005886">
    <property type="term" value="C:plasma membrane"/>
    <property type="evidence" value="ECO:0007669"/>
    <property type="project" value="EnsemblFungi"/>
</dbReference>
<comment type="subcellular location">
    <subcellularLocation>
        <location evidence="1">Endomembrane system</location>
        <topology evidence="1">Multi-pass membrane protein</topology>
    </subcellularLocation>
</comment>
<protein>
    <submittedName>
        <fullName evidence="8">Uncharacterized protein</fullName>
    </submittedName>
</protein>
<keyword evidence="6 7" id="KW-0472">Membrane</keyword>
<dbReference type="NCBIfam" id="TIGR00951">
    <property type="entry name" value="2A43"/>
    <property type="match status" value="1"/>
</dbReference>
<dbReference type="GO" id="GO:0015184">
    <property type="term" value="F:L-cystine transmembrane transporter activity"/>
    <property type="evidence" value="ECO:0007669"/>
    <property type="project" value="EnsemblFungi"/>
</dbReference>
<feature type="transmembrane region" description="Helical" evidence="7">
    <location>
        <begin position="12"/>
        <end position="29"/>
    </location>
</feature>
<evidence type="ECO:0000256" key="3">
    <source>
        <dbReference type="ARBA" id="ARBA00022692"/>
    </source>
</evidence>
<dbReference type="AlphaFoldDB" id="I2H950"/>
<evidence type="ECO:0000256" key="7">
    <source>
        <dbReference type="SAM" id="Phobius"/>
    </source>
</evidence>
<feature type="transmembrane region" description="Helical" evidence="7">
    <location>
        <begin position="41"/>
        <end position="64"/>
    </location>
</feature>
<keyword evidence="5 7" id="KW-1133">Transmembrane helix</keyword>
<organism evidence="8 9">
    <name type="scientific">Henningerozyma blattae (strain ATCC 34711 / CBS 6284 / DSM 70876 / NBRC 10599 / NRRL Y-10934 / UCD 77-7)</name>
    <name type="common">Yeast</name>
    <name type="synonym">Tetrapisispora blattae</name>
    <dbReference type="NCBI Taxonomy" id="1071380"/>
    <lineage>
        <taxon>Eukaryota</taxon>
        <taxon>Fungi</taxon>
        <taxon>Dikarya</taxon>
        <taxon>Ascomycota</taxon>
        <taxon>Saccharomycotina</taxon>
        <taxon>Saccharomycetes</taxon>
        <taxon>Saccharomycetales</taxon>
        <taxon>Saccharomycetaceae</taxon>
        <taxon>Henningerozyma</taxon>
    </lineage>
</organism>
<sequence>MNLRIDDLLGLIYVSAWSISMYPPIIKNWKCNSSSAISIDFVLLNAAGYFYLLTSLILQVYFWIPVSTELLNTEQQLLKPKVSVLDIIYCSNGFIMTVVLLTQVVWGRKLWNFLKDKKRRMTNFFHKLLCLSIFCFTFITFQYIYNNIKNGWSNSETLSYCNQLFLMKISMSLVKYIPQVTYNYNRKSMKGYAIQGVFLDTIGGVASLAQLVVQLQRDQNFSFLVFITNFGKIGLGLVTLVFNFIFISQWMIYES</sequence>
<feature type="transmembrane region" description="Helical" evidence="7">
    <location>
        <begin position="128"/>
        <end position="145"/>
    </location>
</feature>
<dbReference type="PANTHER" id="PTHR13131:SF5">
    <property type="entry name" value="CYSTINOSIN"/>
    <property type="match status" value="1"/>
</dbReference>
<dbReference type="HOGENOM" id="CLU_046327_0_0_1"/>
<dbReference type="PANTHER" id="PTHR13131">
    <property type="entry name" value="CYSTINOSIN"/>
    <property type="match status" value="1"/>
</dbReference>
<gene>
    <name evidence="8" type="primary">TBLA0I02440</name>
    <name evidence="8" type="ORF">TBLA_0I02440</name>
</gene>
<reference evidence="8 9" key="1">
    <citation type="journal article" date="2011" name="Proc. Natl. Acad. Sci. U.S.A.">
        <title>Evolutionary erosion of yeast sex chromosomes by mating-type switching accidents.</title>
        <authorList>
            <person name="Gordon J.L."/>
            <person name="Armisen D."/>
            <person name="Proux-Wera E."/>
            <person name="Oheigeartaigh S.S."/>
            <person name="Byrne K.P."/>
            <person name="Wolfe K.H."/>
        </authorList>
    </citation>
    <scope>NUCLEOTIDE SEQUENCE [LARGE SCALE GENOMIC DNA]</scope>
    <source>
        <strain evidence="9">ATCC 34711 / CBS 6284 / DSM 70876 / NBRC 10599 / NRRL Y-10934 / UCD 77-7</strain>
    </source>
</reference>
<dbReference type="SMART" id="SM00679">
    <property type="entry name" value="CTNS"/>
    <property type="match status" value="2"/>
</dbReference>
<evidence type="ECO:0000313" key="8">
    <source>
        <dbReference type="EMBL" id="CCH62902.1"/>
    </source>
</evidence>
<dbReference type="GO" id="GO:0005774">
    <property type="term" value="C:vacuolar membrane"/>
    <property type="evidence" value="ECO:0007669"/>
    <property type="project" value="TreeGrafter"/>
</dbReference>
<dbReference type="EMBL" id="HE806324">
    <property type="protein sequence ID" value="CCH62902.1"/>
    <property type="molecule type" value="Genomic_DNA"/>
</dbReference>
<evidence type="ECO:0000256" key="5">
    <source>
        <dbReference type="ARBA" id="ARBA00022989"/>
    </source>
</evidence>
<proteinExistence type="predicted"/>
<evidence type="ECO:0000256" key="4">
    <source>
        <dbReference type="ARBA" id="ARBA00022737"/>
    </source>
</evidence>
<evidence type="ECO:0000256" key="6">
    <source>
        <dbReference type="ARBA" id="ARBA00023136"/>
    </source>
</evidence>
<dbReference type="GO" id="GO:0005768">
    <property type="term" value="C:endosome"/>
    <property type="evidence" value="ECO:0007669"/>
    <property type="project" value="EnsemblFungi"/>
</dbReference>
<keyword evidence="2" id="KW-0813">Transport</keyword>
<dbReference type="STRING" id="1071380.I2H950"/>
<dbReference type="InterPro" id="IPR006603">
    <property type="entry name" value="PQ-loop_rpt"/>
</dbReference>
<keyword evidence="4" id="KW-0677">Repeat</keyword>
<dbReference type="KEGG" id="tbl:TBLA_0I02440"/>
<dbReference type="RefSeq" id="XP_004182421.1">
    <property type="nucleotide sequence ID" value="XM_004182373.1"/>
</dbReference>
<dbReference type="OrthoDB" id="75720at2759"/>
<keyword evidence="3 7" id="KW-0812">Transmembrane</keyword>
<evidence type="ECO:0000256" key="2">
    <source>
        <dbReference type="ARBA" id="ARBA00022448"/>
    </source>
</evidence>
<accession>I2H950</accession>
<evidence type="ECO:0000256" key="1">
    <source>
        <dbReference type="ARBA" id="ARBA00004127"/>
    </source>
</evidence>
<dbReference type="Pfam" id="PF04193">
    <property type="entry name" value="PQ-loop"/>
    <property type="match status" value="2"/>
</dbReference>